<proteinExistence type="predicted"/>
<sequence length="768" mass="85335">MSAVYQRLFARTAALAILGAAVAVTADPNPERNVYFGEQHIHTSWSVDAWLFGNHLTGPNDALQYAQGQAIKHPLGYQIQIEQPLDWMGVTDHSEYVGVTKEANTPGSALSKMPEAQPLILKDPNDPADVQKVFNYLVSLVSKPPIKAFMSPQVAGSIWQQNVEIADQNNKPGKFTAFCAYEFTSQYNFRNLHRNIYFRDCAKVPEMPYSALDSWHPEDLWKWMDTQRQAGNELLAISHNANLSDGWMYPIDVDSLGRPIDAAWAESRMRNERLIEMKQIKGQSETHPLLSPSDEFANYEIVSFLIGLPEESGRIPHIVGSYARQALKDGLTMQDTRGYNPYKFGVVGGSDSHNTGAPYRQNNFYGGHGINDGTIETRMSGYLFTGMDVRYESPAGLSAIWAEENTRASLWDAMHRKETYATSGTRIKLRFFGGWGYEEGLLKGRDWVLEAYRGGVPMGGDLPPAKAKAPTFVVWAVKDPTAGNLDRIQIVKGWSKDGQSFEEVYDVAWSGDRRPDKWSGKVPPVQSTVDLEKATYTNKVGATELKTVWTDPDFDPGLHAFYYARVLEIPTPRWSTIQAKQLNMAPPDVVPATQQERAWSSPIWFTPTDAARKGAKPGLTVADLNAKGAKMLSDAELQALIVGKSIWVVNNVTGEPIKIRYDDKGSAVVLHVGRGATLPSKVGEVVRASYQVSASPYRIKNGKIITELSGTPISMAVYKSGDKYYGARSNEFGHANYEILKKGPANLVELNKGEYKEKDQASYLRVTE</sequence>
<evidence type="ECO:0000313" key="2">
    <source>
        <dbReference type="EMBL" id="SHG11660.1"/>
    </source>
</evidence>
<dbReference type="AlphaFoldDB" id="A0A1M5H6N8"/>
<dbReference type="Gene3D" id="3.20.20.140">
    <property type="entry name" value="Metal-dependent hydrolases"/>
    <property type="match status" value="1"/>
</dbReference>
<organism evidence="2 3">
    <name type="scientific">Microbulbifer donghaiensis</name>
    <dbReference type="NCBI Taxonomy" id="494016"/>
    <lineage>
        <taxon>Bacteria</taxon>
        <taxon>Pseudomonadati</taxon>
        <taxon>Pseudomonadota</taxon>
        <taxon>Gammaproteobacteria</taxon>
        <taxon>Cellvibrionales</taxon>
        <taxon>Microbulbiferaceae</taxon>
        <taxon>Microbulbifer</taxon>
    </lineage>
</organism>
<dbReference type="InterPro" id="IPR022028">
    <property type="entry name" value="DUF3604"/>
</dbReference>
<dbReference type="Proteomes" id="UP000184170">
    <property type="component" value="Unassembled WGS sequence"/>
</dbReference>
<evidence type="ECO:0000256" key="1">
    <source>
        <dbReference type="SAM" id="SignalP"/>
    </source>
</evidence>
<reference evidence="3" key="1">
    <citation type="submission" date="2016-11" db="EMBL/GenBank/DDBJ databases">
        <authorList>
            <person name="Varghese N."/>
            <person name="Submissions S."/>
        </authorList>
    </citation>
    <scope>NUCLEOTIDE SEQUENCE [LARGE SCALE GENOMIC DNA]</scope>
    <source>
        <strain evidence="3">CGMCC 1.7063</strain>
    </source>
</reference>
<feature type="signal peptide" evidence="1">
    <location>
        <begin position="1"/>
        <end position="26"/>
    </location>
</feature>
<evidence type="ECO:0008006" key="4">
    <source>
        <dbReference type="Google" id="ProtNLM"/>
    </source>
</evidence>
<accession>A0A1M5H6N8</accession>
<keyword evidence="3" id="KW-1185">Reference proteome</keyword>
<dbReference type="STRING" id="494016.SAMN04487965_3318"/>
<name>A0A1M5H6N8_9GAMM</name>
<dbReference type="EMBL" id="FQVA01000007">
    <property type="protein sequence ID" value="SHG11660.1"/>
    <property type="molecule type" value="Genomic_DNA"/>
</dbReference>
<dbReference type="OrthoDB" id="543560at2"/>
<dbReference type="RefSeq" id="WP_073277252.1">
    <property type="nucleotide sequence ID" value="NZ_FQVA01000007.1"/>
</dbReference>
<protein>
    <recommendedName>
        <fullName evidence="4">DUF3604 domain-containing protein</fullName>
    </recommendedName>
</protein>
<dbReference type="Pfam" id="PF12228">
    <property type="entry name" value="DUF3604"/>
    <property type="match status" value="1"/>
</dbReference>
<keyword evidence="1" id="KW-0732">Signal</keyword>
<gene>
    <name evidence="2" type="ORF">SAMN04487965_3318</name>
</gene>
<evidence type="ECO:0000313" key="3">
    <source>
        <dbReference type="Proteomes" id="UP000184170"/>
    </source>
</evidence>
<feature type="chain" id="PRO_5012522270" description="DUF3604 domain-containing protein" evidence="1">
    <location>
        <begin position="27"/>
        <end position="768"/>
    </location>
</feature>